<name>A0A167UIL6_9HYPO</name>
<feature type="compositionally biased region" description="Basic and acidic residues" evidence="1">
    <location>
        <begin position="168"/>
        <end position="193"/>
    </location>
</feature>
<accession>A0A167UIL6</accession>
<feature type="region of interest" description="Disordered" evidence="1">
    <location>
        <begin position="168"/>
        <end position="236"/>
    </location>
</feature>
<feature type="region of interest" description="Disordered" evidence="1">
    <location>
        <begin position="486"/>
        <end position="506"/>
    </location>
</feature>
<organism evidence="3 4">
    <name type="scientific">Niveomyces insectorum RCEF 264</name>
    <dbReference type="NCBI Taxonomy" id="1081102"/>
    <lineage>
        <taxon>Eukaryota</taxon>
        <taxon>Fungi</taxon>
        <taxon>Dikarya</taxon>
        <taxon>Ascomycota</taxon>
        <taxon>Pezizomycotina</taxon>
        <taxon>Sordariomycetes</taxon>
        <taxon>Hypocreomycetidae</taxon>
        <taxon>Hypocreales</taxon>
        <taxon>Cordycipitaceae</taxon>
        <taxon>Niveomyces</taxon>
    </lineage>
</organism>
<keyword evidence="4" id="KW-1185">Reference proteome</keyword>
<evidence type="ECO:0000259" key="2">
    <source>
        <dbReference type="Pfam" id="PF26118"/>
    </source>
</evidence>
<feature type="compositionally biased region" description="Basic residues" evidence="1">
    <location>
        <begin position="490"/>
        <end position="502"/>
    </location>
</feature>
<evidence type="ECO:0000313" key="4">
    <source>
        <dbReference type="Proteomes" id="UP000076874"/>
    </source>
</evidence>
<proteinExistence type="predicted"/>
<feature type="domain" description="DUF8035" evidence="2">
    <location>
        <begin position="412"/>
        <end position="466"/>
    </location>
</feature>
<dbReference type="OrthoDB" id="5410752at2759"/>
<evidence type="ECO:0000256" key="1">
    <source>
        <dbReference type="SAM" id="MobiDB-lite"/>
    </source>
</evidence>
<sequence>MASRRSRDSIVDERDYVDVRVREREPSRTRDPLARYFQEERRSNADQLVLRQRDVEDYERPRARPRSVAPMPQPRAEREVDRVEFRDRIVERERDRGPERLVTRVVERERERERSPTPSPEREDRIRIVERRSRVSSPSPSPSPPPPEPRPVIRGPVVEREVITHYTDIDHGVVYERKPTPQPAPRERERDTEIDVYSSRHRTEVDISESTSRERHRSRSRSRSRMHVPPPARASDREVIVRSDRNRLEVDIDEHGRRRRAHSAAPPRIERRYDALADEAAYIEARIDERGRIGEAYNGATRDWTIVDVPPGTERVRMDGVGGGSADVTWQRYNGVRRTRFIPERDGELVVAAPREKPRERTRERERGGGREHINVQVIDENHGRERRVVDVDRRMVVRDQPSRELVPALRDDMWTEITKDLVVREAIEQYGYRFTETDDFFYVLQYLHYDDVHDLVELSNRIRRRHRERPRRAIRGSREELDIDIDIGHHRHRSSSHHRPQRRDERVYQQEVIVDHLHPSRAYYR</sequence>
<dbReference type="Proteomes" id="UP000076874">
    <property type="component" value="Unassembled WGS sequence"/>
</dbReference>
<feature type="compositionally biased region" description="Basic and acidic residues" evidence="1">
    <location>
        <begin position="51"/>
        <end position="62"/>
    </location>
</feature>
<gene>
    <name evidence="3" type="ORF">SPI_04471</name>
</gene>
<feature type="region of interest" description="Disordered" evidence="1">
    <location>
        <begin position="23"/>
        <end position="154"/>
    </location>
</feature>
<comment type="caution">
    <text evidence="3">The sequence shown here is derived from an EMBL/GenBank/DDBJ whole genome shotgun (WGS) entry which is preliminary data.</text>
</comment>
<protein>
    <recommendedName>
        <fullName evidence="2">DUF8035 domain-containing protein</fullName>
    </recommendedName>
</protein>
<feature type="compositionally biased region" description="Basic and acidic residues" evidence="1">
    <location>
        <begin position="75"/>
        <end position="133"/>
    </location>
</feature>
<dbReference type="STRING" id="1081102.A0A167UIL6"/>
<dbReference type="InterPro" id="IPR058348">
    <property type="entry name" value="DUF8035"/>
</dbReference>
<dbReference type="AlphaFoldDB" id="A0A167UIL6"/>
<reference evidence="3 4" key="1">
    <citation type="journal article" date="2016" name="Genome Biol. Evol.">
        <title>Divergent and convergent evolution of fungal pathogenicity.</title>
        <authorList>
            <person name="Shang Y."/>
            <person name="Xiao G."/>
            <person name="Zheng P."/>
            <person name="Cen K."/>
            <person name="Zhan S."/>
            <person name="Wang C."/>
        </authorList>
    </citation>
    <scope>NUCLEOTIDE SEQUENCE [LARGE SCALE GENOMIC DNA]</scope>
    <source>
        <strain evidence="3 4">RCEF 264</strain>
    </source>
</reference>
<evidence type="ECO:0000313" key="3">
    <source>
        <dbReference type="EMBL" id="OAA61612.1"/>
    </source>
</evidence>
<feature type="compositionally biased region" description="Basic and acidic residues" evidence="1">
    <location>
        <begin position="23"/>
        <end position="44"/>
    </location>
</feature>
<feature type="compositionally biased region" description="Basic residues" evidence="1">
    <location>
        <begin position="214"/>
        <end position="226"/>
    </location>
</feature>
<dbReference type="EMBL" id="AZHD01000007">
    <property type="protein sequence ID" value="OAA61612.1"/>
    <property type="molecule type" value="Genomic_DNA"/>
</dbReference>
<dbReference type="Pfam" id="PF26118">
    <property type="entry name" value="DUF8035"/>
    <property type="match status" value="1"/>
</dbReference>
<feature type="compositionally biased region" description="Pro residues" evidence="1">
    <location>
        <begin position="139"/>
        <end position="150"/>
    </location>
</feature>